<dbReference type="GO" id="GO:0071949">
    <property type="term" value="F:FAD binding"/>
    <property type="evidence" value="ECO:0007669"/>
    <property type="project" value="InterPro"/>
</dbReference>
<dbReference type="EMBL" id="JAAAIN010001815">
    <property type="protein sequence ID" value="KAG0299940.1"/>
    <property type="molecule type" value="Genomic_DNA"/>
</dbReference>
<dbReference type="Gene3D" id="3.50.50.60">
    <property type="entry name" value="FAD/NAD(P)-binding domain"/>
    <property type="match status" value="2"/>
</dbReference>
<comment type="similarity">
    <text evidence="1">Belongs to the paxM FAD-dependent monooxygenase family.</text>
</comment>
<evidence type="ECO:0000259" key="7">
    <source>
        <dbReference type="Pfam" id="PF01494"/>
    </source>
</evidence>
<proteinExistence type="inferred from homology"/>
<dbReference type="Proteomes" id="UP000823405">
    <property type="component" value="Unassembled WGS sequence"/>
</dbReference>
<reference evidence="8" key="1">
    <citation type="journal article" date="2020" name="Fungal Divers.">
        <title>Resolving the Mortierellaceae phylogeny through synthesis of multi-gene phylogenetics and phylogenomics.</title>
        <authorList>
            <person name="Vandepol N."/>
            <person name="Liber J."/>
            <person name="Desiro A."/>
            <person name="Na H."/>
            <person name="Kennedy M."/>
            <person name="Barry K."/>
            <person name="Grigoriev I.V."/>
            <person name="Miller A.N."/>
            <person name="O'Donnell K."/>
            <person name="Stajich J.E."/>
            <person name="Bonito G."/>
        </authorList>
    </citation>
    <scope>NUCLEOTIDE SEQUENCE</scope>
    <source>
        <strain evidence="8">NVP60</strain>
    </source>
</reference>
<name>A0A9P6QT94_9FUNG</name>
<dbReference type="GO" id="GO:0004497">
    <property type="term" value="F:monooxygenase activity"/>
    <property type="evidence" value="ECO:0007669"/>
    <property type="project" value="UniProtKB-KW"/>
</dbReference>
<feature type="region of interest" description="Disordered" evidence="6">
    <location>
        <begin position="433"/>
        <end position="475"/>
    </location>
</feature>
<keyword evidence="9" id="KW-1185">Reference proteome</keyword>
<feature type="region of interest" description="Disordered" evidence="6">
    <location>
        <begin position="1069"/>
        <end position="1121"/>
    </location>
</feature>
<dbReference type="InterPro" id="IPR036188">
    <property type="entry name" value="FAD/NAD-bd_sf"/>
</dbReference>
<dbReference type="InterPro" id="IPR050493">
    <property type="entry name" value="FAD-dep_Monooxygenase_BioMet"/>
</dbReference>
<dbReference type="PANTHER" id="PTHR13789">
    <property type="entry name" value="MONOOXYGENASE"/>
    <property type="match status" value="1"/>
</dbReference>
<feature type="compositionally biased region" description="Low complexity" evidence="6">
    <location>
        <begin position="1093"/>
        <end position="1121"/>
    </location>
</feature>
<comment type="caution">
    <text evidence="8">The sequence shown here is derived from an EMBL/GenBank/DDBJ whole genome shotgun (WGS) entry which is preliminary data.</text>
</comment>
<dbReference type="SUPFAM" id="SSF51905">
    <property type="entry name" value="FAD/NAD(P)-binding domain"/>
    <property type="match status" value="2"/>
</dbReference>
<feature type="domain" description="FAD-binding" evidence="7">
    <location>
        <begin position="926"/>
        <end position="981"/>
    </location>
</feature>
<evidence type="ECO:0000256" key="6">
    <source>
        <dbReference type="SAM" id="MobiDB-lite"/>
    </source>
</evidence>
<dbReference type="PRINTS" id="PR00420">
    <property type="entry name" value="RNGMNOXGNASE"/>
</dbReference>
<dbReference type="Pfam" id="PF01494">
    <property type="entry name" value="FAD_binding_3"/>
    <property type="match status" value="3"/>
</dbReference>
<evidence type="ECO:0000256" key="4">
    <source>
        <dbReference type="ARBA" id="ARBA00023002"/>
    </source>
</evidence>
<feature type="compositionally biased region" description="Basic and acidic residues" evidence="6">
    <location>
        <begin position="1081"/>
        <end position="1090"/>
    </location>
</feature>
<sequence length="1121" mass="124190">MNATTTNLSEAPDQPPRVIISGAGLAGLFLGILLERAGIPYDIYERAAEIKPLGSVICLSPNILPAIEQLGLLEEVMAFSKPALRNTFYTGDLDIIGKTETLTTDLVGYDRILFARPELYELLVRKTPPERLHMSKKIVSFEQDLDGVTVKFGDSTSVRGDILVGADGAHSAVRKHLYKTLEKQELLPESDNKEMNRGYISLVGTTDALDPVRYPGVLDEDSESFYIIGDKNTPYTWVTFAVPGNKICWCVVIQMGIVEVADELFKSSDWVPQENRKMMDSIRHFKTPYGTIGDLFDVTPIDRVSKVYFEDQLFETWNHGRTVLIGDAAHKLLPSSGAGAVNAMQDAVLLANHIYDIKPTSFENIKQALGDYKAERYDAIKDQYPQSYIAAKLIYGHTLWERILRQVVFNWLPTSMQMKQLLKDTAYRPQANFLPEAPKRGTMETIPQQPSKRIQKKGEEAKKKAAASLPLSPNSPRQQKYPLHVLIADGGLGGLFLGSFLEKAEIPHENFERSAEIKAIVTFTGSGNRIRWNIVVQLGCTEAADEGVGSSDWDSHDNQRILDEIRHFSTGAGAVNATQDAIMLANHIIDSKPISFEIIQIALEGYKEKRFDKIKECYPQSCMATKIFNAIETETSNNNVHSSTPSKSSDLPPLVTDRPPRVLISGAGLGGLFLGILLERAGIPYEIFERSAELRPLGLYDELLAFSKPSRSGLMLTDKLRLIGIMVPTSPEVMGYERILFARPELSSLLLSKIPSEKVRMSKKVSSFEEGKDGITVTFDDNTSTHGDILVGADGTHSAVRQHLYKNLEKQGLLPKSDKKEMRKGYISLVGTTTALDPAQYPGMLEEDSESTLIIGDKKTPYTWVTFTIPGNKICWNVVVQLGVTAVADEQFDCSDWVPQQNKAMMDSIRHFKTTYGTLGDLFDVTPIESVSKVYFEDKLFETWNHGRTVLIGDAAHKLLPSSGSGAVNAMQDAVILANHIYDAKPTSFENIKKALNGYKAERFNDVKEQYPQSYMAAKLMYGHTLKERILRHIVFNWIPNSVTQKQLNKNTAYRPQANFLAQVAKRGSMATIPQQPSKRIQQERAEAKKKATTAAVAGTSATASTSAASTAAAAPAETTV</sequence>
<protein>
    <recommendedName>
        <fullName evidence="7">FAD-binding domain-containing protein</fullName>
    </recommendedName>
</protein>
<dbReference type="OrthoDB" id="655030at2759"/>
<accession>A0A9P6QT94</accession>
<dbReference type="InterPro" id="IPR002938">
    <property type="entry name" value="FAD-bd"/>
</dbReference>
<feature type="domain" description="FAD-binding" evidence="7">
    <location>
        <begin position="18"/>
        <end position="185"/>
    </location>
</feature>
<evidence type="ECO:0000313" key="9">
    <source>
        <dbReference type="Proteomes" id="UP000823405"/>
    </source>
</evidence>
<keyword evidence="5" id="KW-0503">Monooxygenase</keyword>
<keyword evidence="2" id="KW-0285">Flavoprotein</keyword>
<keyword evidence="4" id="KW-0560">Oxidoreductase</keyword>
<feature type="domain" description="FAD-binding" evidence="7">
    <location>
        <begin position="299"/>
        <end position="354"/>
    </location>
</feature>
<dbReference type="AlphaFoldDB" id="A0A9P6QT94"/>
<evidence type="ECO:0000256" key="1">
    <source>
        <dbReference type="ARBA" id="ARBA00007992"/>
    </source>
</evidence>
<gene>
    <name evidence="8" type="ORF">BGZ97_003466</name>
</gene>
<dbReference type="PANTHER" id="PTHR13789:SF309">
    <property type="entry name" value="PUTATIVE (AFU_ORTHOLOGUE AFUA_6G14510)-RELATED"/>
    <property type="match status" value="1"/>
</dbReference>
<evidence type="ECO:0000313" key="8">
    <source>
        <dbReference type="EMBL" id="KAG0299940.1"/>
    </source>
</evidence>
<evidence type="ECO:0000256" key="3">
    <source>
        <dbReference type="ARBA" id="ARBA00022827"/>
    </source>
</evidence>
<evidence type="ECO:0000256" key="2">
    <source>
        <dbReference type="ARBA" id="ARBA00022630"/>
    </source>
</evidence>
<evidence type="ECO:0000256" key="5">
    <source>
        <dbReference type="ARBA" id="ARBA00023033"/>
    </source>
</evidence>
<keyword evidence="3" id="KW-0274">FAD</keyword>
<organism evidence="8 9">
    <name type="scientific">Linnemannia gamsii</name>
    <dbReference type="NCBI Taxonomy" id="64522"/>
    <lineage>
        <taxon>Eukaryota</taxon>
        <taxon>Fungi</taxon>
        <taxon>Fungi incertae sedis</taxon>
        <taxon>Mucoromycota</taxon>
        <taxon>Mortierellomycotina</taxon>
        <taxon>Mortierellomycetes</taxon>
        <taxon>Mortierellales</taxon>
        <taxon>Mortierellaceae</taxon>
        <taxon>Linnemannia</taxon>
    </lineage>
</organism>